<organism evidence="2 3">
    <name type="scientific">Castellaniella defragrans (strain DSM 12143 / CCUG 39792 / 65Phen)</name>
    <name type="common">Alcaligenes defragrans</name>
    <dbReference type="NCBI Taxonomy" id="1437824"/>
    <lineage>
        <taxon>Bacteria</taxon>
        <taxon>Pseudomonadati</taxon>
        <taxon>Pseudomonadota</taxon>
        <taxon>Betaproteobacteria</taxon>
        <taxon>Burkholderiales</taxon>
        <taxon>Alcaligenaceae</taxon>
        <taxon>Castellaniella</taxon>
    </lineage>
</organism>
<dbReference type="STRING" id="1437824.BN940_07666"/>
<dbReference type="AlphaFoldDB" id="W8X3V3"/>
<reference evidence="2 3" key="1">
    <citation type="journal article" date="2014" name="BMC Microbiol.">
        <title>The oxygen-independent metabolism of cyclic monoterpenes in Castellaniella defragrans 65Phen.</title>
        <authorList>
            <person name="Petasch J."/>
            <person name="Disch E.M."/>
            <person name="Markert S."/>
            <person name="Becher D."/>
            <person name="Schweder T."/>
            <person name="Huttel B."/>
            <person name="Reinhardt R."/>
            <person name="Harder J."/>
        </authorList>
    </citation>
    <scope>NUCLEOTIDE SEQUENCE [LARGE SCALE GENOMIC DNA]</scope>
    <source>
        <strain evidence="2">65Phen</strain>
    </source>
</reference>
<dbReference type="Proteomes" id="UP000019805">
    <property type="component" value="Chromosome"/>
</dbReference>
<dbReference type="PANTHER" id="PTHR34219">
    <property type="entry name" value="IRON-REGULATED INNER MEMBRANE PROTEIN-RELATED"/>
    <property type="match status" value="1"/>
</dbReference>
<dbReference type="HOGENOM" id="CLU_1150239_0_0_4"/>
<evidence type="ECO:0000256" key="1">
    <source>
        <dbReference type="SAM" id="Phobius"/>
    </source>
</evidence>
<name>W8X3V3_CASD6</name>
<feature type="transmembrane region" description="Helical" evidence="1">
    <location>
        <begin position="162"/>
        <end position="180"/>
    </location>
</feature>
<dbReference type="eggNOG" id="COG3182">
    <property type="taxonomic scope" value="Bacteria"/>
</dbReference>
<feature type="transmembrane region" description="Helical" evidence="1">
    <location>
        <begin position="213"/>
        <end position="234"/>
    </location>
</feature>
<keyword evidence="1" id="KW-1133">Transmembrane helix</keyword>
<feature type="transmembrane region" description="Helical" evidence="1">
    <location>
        <begin position="105"/>
        <end position="129"/>
    </location>
</feature>
<keyword evidence="1" id="KW-0812">Transmembrane</keyword>
<gene>
    <name evidence="2" type="ORF">BN940_07666</name>
</gene>
<dbReference type="EMBL" id="HG916765">
    <property type="protein sequence ID" value="CDM23996.1"/>
    <property type="molecule type" value="Genomic_DNA"/>
</dbReference>
<dbReference type="InterPro" id="IPR005625">
    <property type="entry name" value="PepSY-ass_TM"/>
</dbReference>
<keyword evidence="1" id="KW-0472">Membrane</keyword>
<dbReference type="Pfam" id="PF03929">
    <property type="entry name" value="PepSY_TM"/>
    <property type="match status" value="1"/>
</dbReference>
<evidence type="ECO:0000313" key="3">
    <source>
        <dbReference type="Proteomes" id="UP000019805"/>
    </source>
</evidence>
<sequence length="241" mass="26620">MGSAAIRLKTAPEADTPYASQEAWKAAARDAYPQFERIMGAARPRAGFLTSDNAIVFGAVHGRRAMGVAMIDPYTAQPRAFFIYDDLLLARIVALHRSLFLPRPVAGPVLAVCGLVLLVSMATGAWLWWPRGPAAGRWRRGLTMRRQSRGLRRCRELHDITAGYLFFPLLVLALTGTWLARPEWFAWLDPDGSLKPMASALHARLMLGLAGEAIAFVAGLALPVLYVSGLLMWWKKKRRGP</sequence>
<accession>W8X3V3</accession>
<dbReference type="KEGG" id="cdn:BN940_07666"/>
<proteinExistence type="predicted"/>
<protein>
    <submittedName>
        <fullName evidence="2">Iron-regulated membrane protein</fullName>
    </submittedName>
</protein>
<keyword evidence="3" id="KW-1185">Reference proteome</keyword>
<evidence type="ECO:0000313" key="2">
    <source>
        <dbReference type="EMBL" id="CDM23996.1"/>
    </source>
</evidence>